<feature type="domain" description="NIDO" evidence="11">
    <location>
        <begin position="1117"/>
        <end position="1272"/>
    </location>
</feature>
<dbReference type="PROSITE" id="PS50856">
    <property type="entry name" value="AMOP"/>
    <property type="match status" value="1"/>
</dbReference>
<dbReference type="Pfam" id="PF00094">
    <property type="entry name" value="VWD"/>
    <property type="match status" value="1"/>
</dbReference>
<feature type="compositionally biased region" description="Low complexity" evidence="7">
    <location>
        <begin position="729"/>
        <end position="741"/>
    </location>
</feature>
<feature type="compositionally biased region" description="Polar residues" evidence="7">
    <location>
        <begin position="648"/>
        <end position="676"/>
    </location>
</feature>
<dbReference type="Pfam" id="PF23263">
    <property type="entry name" value="C8-3_MUC4"/>
    <property type="match status" value="1"/>
</dbReference>
<keyword evidence="2 8" id="KW-0812">Transmembrane</keyword>
<keyword evidence="5 6" id="KW-1015">Disulfide bond</keyword>
<proteinExistence type="predicted"/>
<dbReference type="SMART" id="SM00181">
    <property type="entry name" value="EGF"/>
    <property type="match status" value="3"/>
</dbReference>
<feature type="domain" description="VWFD" evidence="12">
    <location>
        <begin position="1399"/>
        <end position="1599"/>
    </location>
</feature>
<feature type="region of interest" description="Disordered" evidence="7">
    <location>
        <begin position="961"/>
        <end position="1027"/>
    </location>
</feature>
<reference evidence="13" key="1">
    <citation type="submission" date="2023-03" db="UniProtKB">
        <authorList>
            <consortium name="Ensembl"/>
        </authorList>
    </citation>
    <scope>IDENTIFICATION</scope>
</reference>
<accession>A0A8C4LJ55</accession>
<feature type="compositionally biased region" description="Polar residues" evidence="7">
    <location>
        <begin position="21"/>
        <end position="86"/>
    </location>
</feature>
<evidence type="ECO:0008006" key="14">
    <source>
        <dbReference type="Google" id="ProtNLM"/>
    </source>
</evidence>
<dbReference type="PANTHER" id="PTHR13802:SF52">
    <property type="entry name" value="MUCIN-4"/>
    <property type="match status" value="1"/>
</dbReference>
<evidence type="ECO:0000259" key="11">
    <source>
        <dbReference type="PROSITE" id="PS51220"/>
    </source>
</evidence>
<dbReference type="InterPro" id="IPR003886">
    <property type="entry name" value="NIDO_dom"/>
</dbReference>
<evidence type="ECO:0000256" key="3">
    <source>
        <dbReference type="ARBA" id="ARBA00022989"/>
    </source>
</evidence>
<feature type="compositionally biased region" description="Low complexity" evidence="7">
    <location>
        <begin position="140"/>
        <end position="158"/>
    </location>
</feature>
<feature type="region of interest" description="Disordered" evidence="7">
    <location>
        <begin position="266"/>
        <end position="361"/>
    </location>
</feature>
<feature type="compositionally biased region" description="Polar residues" evidence="7">
    <location>
        <begin position="924"/>
        <end position="942"/>
    </location>
</feature>
<evidence type="ECO:0000256" key="7">
    <source>
        <dbReference type="SAM" id="MobiDB-lite"/>
    </source>
</evidence>
<evidence type="ECO:0000256" key="6">
    <source>
        <dbReference type="PROSITE-ProRule" id="PRU00076"/>
    </source>
</evidence>
<dbReference type="SMART" id="SM00539">
    <property type="entry name" value="NIDO"/>
    <property type="match status" value="1"/>
</dbReference>
<feature type="compositionally biased region" description="Low complexity" evidence="7">
    <location>
        <begin position="87"/>
        <end position="105"/>
    </location>
</feature>
<feature type="region of interest" description="Disordered" evidence="7">
    <location>
        <begin position="859"/>
        <end position="942"/>
    </location>
</feature>
<dbReference type="Pfam" id="PF06119">
    <property type="entry name" value="NIDO"/>
    <property type="match status" value="1"/>
</dbReference>
<comment type="subcellular location">
    <subcellularLocation>
        <location evidence="1">Membrane</location>
    </subcellularLocation>
</comment>
<keyword evidence="4 8" id="KW-0472">Membrane</keyword>
<keyword evidence="6" id="KW-0245">EGF-like domain</keyword>
<sequence>VLGCKWRELPQGRSLGKLLTSPISADTSVGTTGDTPLSGTTRFTSDNIASSVTTGLEESSTAPSSITSPQETPTSHQNPLTQSMQATTGSRTRTSTVGSRSTPSSCPSKDSRTENDSQETSNSGEANTPSPSCVSHTTATPSEILLTPTTTEETLPSSGVSTAPSFSPGTESKTASLEAQSALSYSSTLTQKTSASSQKHQTQSMQTTTESETSTITEVSTSTASSSPSRHTPTEGDSVETSPVFETSSTRSINIISLITSELLTEPTSTEKASSPSSVSKSPPMTSRSQSTVTSSSTFTQETSASAQKHQTQSIQTTRESESSRITLATISTLSTSPSGFTPSGRISQETSPSSVSHTPLTTSQMLTSATSADTTLGSIGELPVTGSFSPFTSKFSTTLGSEIQSAPLSTSSSIPKTSTVFHTYQSEGTETLEWPHASSSISTDVSYQTITAGKATTFASLSSSDSHTTRSQKRPSSAPTIDTSVLVTESTSTSAASTISWVTSKVSTTGKEGEPSTHPYQSTSPQETTVVVSHTQWTQDIGTTGETHVSTTISNVTQTINTVTSASPSSMLSGHTSQLTITASPTRRSTPLSISTSPQESSAVSQIDHTQGRQTTQEAQTMSLVSSITDIIKTTTSATSSFKPSGHSPSESIPQDTSTAGEVTVFTQAPSRDSSTTQATTTTTELWTVPSRPDTTLETSGGTSFSITSVIPQATSVVSTSRGPRGQSISPATSSSSDTTSAIFQTHQTQATATTGESHTITPASLVMDTTLVADTTLVGTAIASSTANSQTTPGSASPEMSTSDKIKSFSPTPSRESQTTQSTTELFSISTSHDTTLRTMGMVSAITPSITTSIIISEVPTTGRPTGQSTPTSPSTSPQETSVISQMAQTQNTRTPRGSGSVSPVTDTFSTVTSLPLSSTPNVHTSPQTVAHTLSPSDTSTTFISNPVSDSHRTQTAMPILSSGTTKGPSTVSSTTLSDVASHSPSTILSTSGGRSTVTLLPSTTSKTLTTSTPSTSTGTSTAAPVSLKTEKGVPLFPYGSRVGDQQFVRWTLDFTSPLFKPQIGFPLGSSLHDLLYFTDNGQIIFPESEYKIFSYPNPPLGGFTGQDPVALVAPFWDDADFSSRRGTIFYQEYETLYSEYHPLVQQVESWIQKFINTWDYKARWTLKVTWDSARAYPAQRSFGTNTYQAILSTDGSRSYALFLYQSGGMQWDVTQRPSNSVLMGFSSGDGHYENSPVTLLPAWEKYRPDQFLNSSLGVRGLQVYRLHREERPNPRLRCLQWLKSQPQWPHWGWNRLSCPCSWWQGLQDLRFQPISIGWGLGSRQLCSFSSWRGGVCCSYGPWGELLEGWRVQNPWQFDQELEAQNWCCRWNDKPSFCILYQQWRPRIGCAGYRPLRPAWMFGDPHITTLDGANYTFNGLGDFLLVRAKDGNSSFLLQGRTALTGSAQASNFIAFAAQYNSTSLGPIMVQWLLKPNDTIQARLNNQTVTFETNREDAEGQETFNTTGVVMTRNGSLVSASFDGTVTISVIALSNILHASCSLPEEYQNRTEGLLGVWNNNPDDDFRMPNGSTISRSSSEEMFFHYGMTWRINETSLLGKRDDQLPANFTPVFFSQLLRNNSLSENLASECNGNQQCIYDTLATGSRSTGLHTSMLFRQYQEMNATLNQYPPSIEGDRVVEAHIGKTKLFQYTSSSKNVTFILRDNNTDCKLFENGTLLWTPTKVEPFTLEILARNVKNNLSSVLQPKTVVCACKAESQCLYNQTSRVGNSSLEVAGCKCDKNTFGPYCNLSTDLCEEACFPNVTCVRGKGCEACPPHLTGDGRHCAALETPLLCQNKSCPVNYCHNHGHCYISQTQGCQPTCTCPPAFTDSRCFLAGNSFTPTISLELPLRIIQISLSEEENASAAEVNASVAYRLGNLEVRAFFRNSQVERINPITGRTLQHWKVTSTFRYRPRGPVIDFLNNRLVDAIVEAFLQAPNRRWKRSEGPRNNVVFHPLSREDVRSVTALNVSTLETYFKCDGYEGYRLVYSPHSGVTCVSPCSQGYCEHGGQCQHLPQGPSCKCVSFSIYTSWGERCEHLSMKLGAFFGILFGALGALLLLGVVTFVVLRFWGCSKAPYSYPLDSES</sequence>
<dbReference type="InterPro" id="IPR005533">
    <property type="entry name" value="AMOP_dom"/>
</dbReference>
<feature type="region of interest" description="Disordered" evidence="7">
    <location>
        <begin position="788"/>
        <end position="833"/>
    </location>
</feature>
<dbReference type="PROSITE" id="PS50026">
    <property type="entry name" value="EGF_3"/>
    <property type="match status" value="2"/>
</dbReference>
<evidence type="ECO:0000256" key="2">
    <source>
        <dbReference type="ARBA" id="ARBA00022692"/>
    </source>
</evidence>
<name>A0A8C4LJ55_EQUAS</name>
<evidence type="ECO:0000313" key="13">
    <source>
        <dbReference type="Ensembl" id="ENSEASP00005009506.1"/>
    </source>
</evidence>
<feature type="region of interest" description="Disordered" evidence="7">
    <location>
        <begin position="507"/>
        <end position="530"/>
    </location>
</feature>
<feature type="domain" description="EGF-like" evidence="9">
    <location>
        <begin position="1837"/>
        <end position="1876"/>
    </location>
</feature>
<evidence type="ECO:0000259" key="12">
    <source>
        <dbReference type="PROSITE" id="PS51233"/>
    </source>
</evidence>
<feature type="region of interest" description="Disordered" evidence="7">
    <location>
        <begin position="638"/>
        <end position="741"/>
    </location>
</feature>
<feature type="compositionally biased region" description="Polar residues" evidence="7">
    <location>
        <begin position="307"/>
        <end position="318"/>
    </location>
</feature>
<feature type="compositionally biased region" description="Low complexity" evidence="7">
    <location>
        <begin position="910"/>
        <end position="923"/>
    </location>
</feature>
<protein>
    <recommendedName>
        <fullName evidence="14">Mucin 4</fullName>
    </recommendedName>
</protein>
<dbReference type="InterPro" id="IPR056619">
    <property type="entry name" value="C8-3_MUC4"/>
</dbReference>
<feature type="compositionally biased region" description="Polar residues" evidence="7">
    <location>
        <begin position="519"/>
        <end position="530"/>
    </location>
</feature>
<feature type="compositionally biased region" description="Polar residues" evidence="7">
    <location>
        <begin position="340"/>
        <end position="361"/>
    </location>
</feature>
<dbReference type="InterPro" id="IPR001846">
    <property type="entry name" value="VWF_type-D"/>
</dbReference>
<evidence type="ECO:0000259" key="10">
    <source>
        <dbReference type="PROSITE" id="PS50856"/>
    </source>
</evidence>
<feature type="compositionally biased region" description="Polar residues" evidence="7">
    <location>
        <begin position="961"/>
        <end position="997"/>
    </location>
</feature>
<feature type="compositionally biased region" description="Low complexity" evidence="7">
    <location>
        <begin position="998"/>
        <end position="1027"/>
    </location>
</feature>
<dbReference type="GO" id="GO:0005176">
    <property type="term" value="F:ErbB-2 class receptor binding"/>
    <property type="evidence" value="ECO:0007669"/>
    <property type="project" value="TreeGrafter"/>
</dbReference>
<feature type="compositionally biased region" description="Polar residues" evidence="7">
    <location>
        <begin position="694"/>
        <end position="723"/>
    </location>
</feature>
<dbReference type="InterPro" id="IPR051495">
    <property type="entry name" value="Epithelial_Barrier/Signaling"/>
</dbReference>
<feature type="domain" description="EGF-like" evidence="9">
    <location>
        <begin position="2040"/>
        <end position="2079"/>
    </location>
</feature>
<feature type="compositionally biased region" description="Low complexity" evidence="7">
    <location>
        <begin position="859"/>
        <end position="884"/>
    </location>
</feature>
<feature type="region of interest" description="Disordered" evidence="7">
    <location>
        <begin position="461"/>
        <end position="486"/>
    </location>
</feature>
<feature type="region of interest" description="Disordered" evidence="7">
    <location>
        <begin position="11"/>
        <end position="246"/>
    </location>
</feature>
<organism evidence="13">
    <name type="scientific">Equus asinus asinus</name>
    <dbReference type="NCBI Taxonomy" id="83772"/>
    <lineage>
        <taxon>Eukaryota</taxon>
        <taxon>Metazoa</taxon>
        <taxon>Chordata</taxon>
        <taxon>Craniata</taxon>
        <taxon>Vertebrata</taxon>
        <taxon>Euteleostomi</taxon>
        <taxon>Mammalia</taxon>
        <taxon>Eutheria</taxon>
        <taxon>Laurasiatheria</taxon>
        <taxon>Perissodactyla</taxon>
        <taxon>Equidae</taxon>
        <taxon>Equus</taxon>
    </lineage>
</organism>
<feature type="compositionally biased region" description="Polar residues" evidence="7">
    <location>
        <begin position="118"/>
        <end position="139"/>
    </location>
</feature>
<feature type="compositionally biased region" description="Polar residues" evidence="7">
    <location>
        <begin position="885"/>
        <end position="909"/>
    </location>
</feature>
<dbReference type="InterPro" id="IPR000742">
    <property type="entry name" value="EGF"/>
</dbReference>
<dbReference type="PANTHER" id="PTHR13802">
    <property type="entry name" value="MUCIN 4-RELATED"/>
    <property type="match status" value="1"/>
</dbReference>
<evidence type="ECO:0000256" key="4">
    <source>
        <dbReference type="ARBA" id="ARBA00023136"/>
    </source>
</evidence>
<feature type="disulfide bond" evidence="6">
    <location>
        <begin position="1866"/>
        <end position="1875"/>
    </location>
</feature>
<feature type="compositionally biased region" description="Polar residues" evidence="7">
    <location>
        <begin position="788"/>
        <end position="803"/>
    </location>
</feature>
<dbReference type="Ensembl" id="ENSEAST00005010326.1">
    <property type="protein sequence ID" value="ENSEASP00005009506.1"/>
    <property type="gene ID" value="ENSEASG00005006753.1"/>
</dbReference>
<feature type="region of interest" description="Disordered" evidence="7">
    <location>
        <begin position="566"/>
        <end position="621"/>
    </location>
</feature>
<evidence type="ECO:0000256" key="1">
    <source>
        <dbReference type="ARBA" id="ARBA00004370"/>
    </source>
</evidence>
<feature type="compositionally biased region" description="Low complexity" evidence="7">
    <location>
        <begin position="677"/>
        <end position="689"/>
    </location>
</feature>
<feature type="compositionally biased region" description="Low complexity" evidence="7">
    <location>
        <begin position="201"/>
        <end position="229"/>
    </location>
</feature>
<dbReference type="GO" id="GO:0007160">
    <property type="term" value="P:cell-matrix adhesion"/>
    <property type="evidence" value="ECO:0007669"/>
    <property type="project" value="InterPro"/>
</dbReference>
<evidence type="ECO:0000256" key="8">
    <source>
        <dbReference type="SAM" id="Phobius"/>
    </source>
</evidence>
<feature type="domain" description="AMOP" evidence="10">
    <location>
        <begin position="1273"/>
        <end position="1387"/>
    </location>
</feature>
<feature type="compositionally biased region" description="Low complexity" evidence="7">
    <location>
        <begin position="812"/>
        <end position="827"/>
    </location>
</feature>
<dbReference type="SMART" id="SM00216">
    <property type="entry name" value="VWD"/>
    <property type="match status" value="1"/>
</dbReference>
<keyword evidence="3 8" id="KW-1133">Transmembrane helix</keyword>
<comment type="caution">
    <text evidence="6">Lacks conserved residue(s) required for the propagation of feature annotation.</text>
</comment>
<dbReference type="PROSITE" id="PS51233">
    <property type="entry name" value="VWFD"/>
    <property type="match status" value="1"/>
</dbReference>
<dbReference type="PROSITE" id="PS51220">
    <property type="entry name" value="NIDO"/>
    <property type="match status" value="1"/>
</dbReference>
<feature type="compositionally biased region" description="Low complexity" evidence="7">
    <location>
        <begin position="324"/>
        <end position="339"/>
    </location>
</feature>
<feature type="transmembrane region" description="Helical" evidence="8">
    <location>
        <begin position="2087"/>
        <end position="2110"/>
    </location>
</feature>
<dbReference type="SMART" id="SM00723">
    <property type="entry name" value="AMOP"/>
    <property type="match status" value="1"/>
</dbReference>
<feature type="compositionally biased region" description="Polar residues" evidence="7">
    <location>
        <begin position="159"/>
        <end position="200"/>
    </location>
</feature>
<evidence type="ECO:0000256" key="5">
    <source>
        <dbReference type="ARBA" id="ARBA00023157"/>
    </source>
</evidence>
<dbReference type="GO" id="GO:0016020">
    <property type="term" value="C:membrane"/>
    <property type="evidence" value="ECO:0007669"/>
    <property type="project" value="UniProtKB-SubCell"/>
</dbReference>
<evidence type="ECO:0000259" key="9">
    <source>
        <dbReference type="PROSITE" id="PS50026"/>
    </source>
</evidence>
<feature type="compositionally biased region" description="Low complexity" evidence="7">
    <location>
        <begin position="266"/>
        <end position="306"/>
    </location>
</feature>